<comment type="caution">
    <text evidence="1">The sequence shown here is derived from an EMBL/GenBank/DDBJ whole genome shotgun (WGS) entry which is preliminary data.</text>
</comment>
<sequence length="292" mass="34779">MALLYDAEPLFENPDRERRTHTAARIPVIAKMSWQTRLKWNHKTAERNSDRRIRQMDGRDDISEVESYLTIQDEGLEQLCEVLSILNNFRPFIPAIMLKWIENKIASKKTDQGPNDSTITKTLPDIILAKRNIFSKQTATFPDDLIQLAYHKFQDAGPTKDEDLDYISWREAADNHLEFEIKLYGGEEAARPVFLAQHYAYFDRKDASTSFPFWLEHEIRLRKEHYDKNMDFDELEYNNARMLAEGNRRRAEEKKKDWETYESAKNRQTQFKQPRFQPILYPSRLLRHYKDL</sequence>
<reference evidence="1" key="1">
    <citation type="submission" date="2022-08" db="EMBL/GenBank/DDBJ databases">
        <authorList>
            <consortium name="DOE Joint Genome Institute"/>
            <person name="Min B."/>
            <person name="Riley R."/>
            <person name="Sierra-Patev S."/>
            <person name="Naranjo-Ortiz M."/>
            <person name="Looney B."/>
            <person name="Konkel Z."/>
            <person name="Slot J.C."/>
            <person name="Sakamoto Y."/>
            <person name="Steenwyk J.L."/>
            <person name="Rokas A."/>
            <person name="Carro J."/>
            <person name="Camarero S."/>
            <person name="Ferreira P."/>
            <person name="Molpeceres G."/>
            <person name="Ruiz-Duenas F.J."/>
            <person name="Serrano A."/>
            <person name="Henrissat B."/>
            <person name="Drula E."/>
            <person name="Hughes K.W."/>
            <person name="Mata J.L."/>
            <person name="Ishikawa N.K."/>
            <person name="Vargas-Isla R."/>
            <person name="Ushijima S."/>
            <person name="Smith C.A."/>
            <person name="Ahrendt S."/>
            <person name="Andreopoulos W."/>
            <person name="He G."/>
            <person name="Labutti K."/>
            <person name="Lipzen A."/>
            <person name="Ng V."/>
            <person name="Sandor L."/>
            <person name="Barry K."/>
            <person name="Martinez A.T."/>
            <person name="Xiao Y."/>
            <person name="Gibbons J.G."/>
            <person name="Terashima K."/>
            <person name="Hibbett D.S."/>
            <person name="Grigoriev I.V."/>
        </authorList>
    </citation>
    <scope>NUCLEOTIDE SEQUENCE</scope>
    <source>
        <strain evidence="1">TFB10827</strain>
    </source>
</reference>
<name>A0ABQ8Q2D2_9AGAR</name>
<keyword evidence="2" id="KW-1185">Reference proteome</keyword>
<organism evidence="1 2">
    <name type="scientific">Lentinula boryana</name>
    <dbReference type="NCBI Taxonomy" id="40481"/>
    <lineage>
        <taxon>Eukaryota</taxon>
        <taxon>Fungi</taxon>
        <taxon>Dikarya</taxon>
        <taxon>Basidiomycota</taxon>
        <taxon>Agaricomycotina</taxon>
        <taxon>Agaricomycetes</taxon>
        <taxon>Agaricomycetidae</taxon>
        <taxon>Agaricales</taxon>
        <taxon>Marasmiineae</taxon>
        <taxon>Omphalotaceae</taxon>
        <taxon>Lentinula</taxon>
    </lineage>
</organism>
<evidence type="ECO:0000313" key="1">
    <source>
        <dbReference type="EMBL" id="KAJ3992843.1"/>
    </source>
</evidence>
<feature type="non-terminal residue" evidence="1">
    <location>
        <position position="1"/>
    </location>
</feature>
<gene>
    <name evidence="1" type="ORF">F5050DRAFT_1852624</name>
</gene>
<dbReference type="Proteomes" id="UP001163828">
    <property type="component" value="Unassembled WGS sequence"/>
</dbReference>
<evidence type="ECO:0000313" key="2">
    <source>
        <dbReference type="Proteomes" id="UP001163828"/>
    </source>
</evidence>
<accession>A0ABQ8Q2D2</accession>
<proteinExistence type="predicted"/>
<dbReference type="EMBL" id="MU790817">
    <property type="protein sequence ID" value="KAJ3992843.1"/>
    <property type="molecule type" value="Genomic_DNA"/>
</dbReference>
<protein>
    <submittedName>
        <fullName evidence="1">Uncharacterized protein</fullName>
    </submittedName>
</protein>